<protein>
    <submittedName>
        <fullName evidence="1">Uncharacterized protein</fullName>
    </submittedName>
</protein>
<comment type="caution">
    <text evidence="1">The sequence shown here is derived from an EMBL/GenBank/DDBJ whole genome shotgun (WGS) entry which is preliminary data.</text>
</comment>
<evidence type="ECO:0000313" key="1">
    <source>
        <dbReference type="EMBL" id="KAJ8131876.1"/>
    </source>
</evidence>
<name>A0ACC2JWQ2_9PEZI</name>
<reference evidence="1" key="1">
    <citation type="submission" date="2022-12" db="EMBL/GenBank/DDBJ databases">
        <title>Genome Sequence of Lasiodiplodia mahajangana.</title>
        <authorList>
            <person name="Buettner E."/>
        </authorList>
    </citation>
    <scope>NUCLEOTIDE SEQUENCE</scope>
    <source>
        <strain evidence="1">VT137</strain>
    </source>
</reference>
<organism evidence="1 2">
    <name type="scientific">Lasiodiplodia mahajangana</name>
    <dbReference type="NCBI Taxonomy" id="1108764"/>
    <lineage>
        <taxon>Eukaryota</taxon>
        <taxon>Fungi</taxon>
        <taxon>Dikarya</taxon>
        <taxon>Ascomycota</taxon>
        <taxon>Pezizomycotina</taxon>
        <taxon>Dothideomycetes</taxon>
        <taxon>Dothideomycetes incertae sedis</taxon>
        <taxon>Botryosphaeriales</taxon>
        <taxon>Botryosphaeriaceae</taxon>
        <taxon>Lasiodiplodia</taxon>
    </lineage>
</organism>
<dbReference type="EMBL" id="JAPUUL010000214">
    <property type="protein sequence ID" value="KAJ8131876.1"/>
    <property type="molecule type" value="Genomic_DNA"/>
</dbReference>
<dbReference type="Proteomes" id="UP001153332">
    <property type="component" value="Unassembled WGS sequence"/>
</dbReference>
<gene>
    <name evidence="1" type="ORF">O1611_g1749</name>
</gene>
<evidence type="ECO:0000313" key="2">
    <source>
        <dbReference type="Proteomes" id="UP001153332"/>
    </source>
</evidence>
<accession>A0ACC2JWQ2</accession>
<keyword evidence="2" id="KW-1185">Reference proteome</keyword>
<proteinExistence type="predicted"/>
<sequence length="374" mass="41181">MASHQGNDEAIPSNSQESEPTISAGSSAALDEGAAISTGKESDEEQTHGGENVSPRRKDSEIAAELLGLNLSEMYFDATGKTSPSVEVWEPHRRLFTAPSPHDSNNIPEPTSPKSPPQRVPTQNTSEPSSSKTPPTNGSNLLDRHNKIMAAILTRFRNMVVAATETLPDAAIIPQASLNAMTMENEASALIKEVENLLALTREIKQLWIVGPLRKPGDTDVKNREKELDEKAQVVSKLHSDLVELQYEFAKRRSVAQQIAAAPKDEQHVEAKKDNAGVHTKHGNQDTRVSECLGAERTALLIVLVLRTFRSEGPDNEGFLVHIVIASPQQYRLDEQGMTLGNTVRLISVLYTYYEGAYGYDKNALSSVYWYLRR</sequence>